<dbReference type="Gene3D" id="2.40.50.140">
    <property type="entry name" value="Nucleic acid-binding proteins"/>
    <property type="match status" value="1"/>
</dbReference>
<dbReference type="PROSITE" id="PS51192">
    <property type="entry name" value="HELICASE_ATP_BIND_1"/>
    <property type="match status" value="1"/>
</dbReference>
<feature type="domain" description="Helicase C-terminal" evidence="17">
    <location>
        <begin position="452"/>
        <end position="608"/>
    </location>
</feature>
<feature type="domain" description="Helicase ATP-binding" evidence="16">
    <location>
        <begin position="266"/>
        <end position="429"/>
    </location>
</feature>
<dbReference type="SUPFAM" id="SSF50249">
    <property type="entry name" value="Nucleic acid-binding proteins"/>
    <property type="match status" value="1"/>
</dbReference>
<name>A0A1M6ADS8_9FIRM</name>
<dbReference type="InterPro" id="IPR045562">
    <property type="entry name" value="RecG_dom3_C"/>
</dbReference>
<dbReference type="InterPro" id="IPR014001">
    <property type="entry name" value="Helicase_ATP-bd"/>
</dbReference>
<protein>
    <recommendedName>
        <fullName evidence="2 15">ATP-dependent DNA helicase RecG</fullName>
        <ecNumber evidence="13 15">5.6.2.4</ecNumber>
    </recommendedName>
</protein>
<dbReference type="PANTHER" id="PTHR47964:SF1">
    <property type="entry name" value="ATP-DEPENDENT DNA HELICASE HOMOLOG RECG, CHLOROPLASTIC"/>
    <property type="match status" value="1"/>
</dbReference>
<dbReference type="InterPro" id="IPR011545">
    <property type="entry name" value="DEAD/DEAH_box_helicase_dom"/>
</dbReference>
<dbReference type="EC" id="5.6.2.4" evidence="13 15"/>
<evidence type="ECO:0000256" key="10">
    <source>
        <dbReference type="ARBA" id="ARBA00023204"/>
    </source>
</evidence>
<organism evidence="18 19">
    <name type="scientific">Parasporobacterium paucivorans DSM 15970</name>
    <dbReference type="NCBI Taxonomy" id="1122934"/>
    <lineage>
        <taxon>Bacteria</taxon>
        <taxon>Bacillati</taxon>
        <taxon>Bacillota</taxon>
        <taxon>Clostridia</taxon>
        <taxon>Lachnospirales</taxon>
        <taxon>Lachnospiraceae</taxon>
        <taxon>Parasporobacterium</taxon>
    </lineage>
</organism>
<comment type="function">
    <text evidence="15">Plays a critical role in recombination and DNA repair. Helps process Holliday junction intermediates to mature products by catalyzing branch migration. Has replication fork regression activity, unwinds stalled or blocked replication forks to make a HJ that can be resolved. Has a DNA unwinding activity characteristic of a DNA helicase with 3'-5' polarity.</text>
</comment>
<dbReference type="PANTHER" id="PTHR47964">
    <property type="entry name" value="ATP-DEPENDENT DNA HELICASE HOMOLOG RECG, CHLOROPLASTIC"/>
    <property type="match status" value="1"/>
</dbReference>
<keyword evidence="8" id="KW-0238">DNA-binding</keyword>
<evidence type="ECO:0000256" key="12">
    <source>
        <dbReference type="ARBA" id="ARBA00034617"/>
    </source>
</evidence>
<keyword evidence="5 15" id="KW-0378">Hydrolase</keyword>
<keyword evidence="19" id="KW-1185">Reference proteome</keyword>
<evidence type="ECO:0000256" key="14">
    <source>
        <dbReference type="ARBA" id="ARBA00048988"/>
    </source>
</evidence>
<dbReference type="InterPro" id="IPR027417">
    <property type="entry name" value="P-loop_NTPase"/>
</dbReference>
<evidence type="ECO:0000256" key="3">
    <source>
        <dbReference type="ARBA" id="ARBA00022741"/>
    </source>
</evidence>
<dbReference type="Pfam" id="PF00270">
    <property type="entry name" value="DEAD"/>
    <property type="match status" value="1"/>
</dbReference>
<reference evidence="18 19" key="1">
    <citation type="submission" date="2016-11" db="EMBL/GenBank/DDBJ databases">
        <authorList>
            <person name="Jaros S."/>
            <person name="Januszkiewicz K."/>
            <person name="Wedrychowicz H."/>
        </authorList>
    </citation>
    <scope>NUCLEOTIDE SEQUENCE [LARGE SCALE GENOMIC DNA]</scope>
    <source>
        <strain evidence="18 19">DSM 15970</strain>
    </source>
</reference>
<dbReference type="InterPro" id="IPR004609">
    <property type="entry name" value="ATP-dep_DNA_helicase_RecG"/>
</dbReference>
<comment type="catalytic activity">
    <reaction evidence="14 15">
        <text>ATP + H2O = ADP + phosphate + H(+)</text>
        <dbReference type="Rhea" id="RHEA:13065"/>
        <dbReference type="ChEBI" id="CHEBI:15377"/>
        <dbReference type="ChEBI" id="CHEBI:15378"/>
        <dbReference type="ChEBI" id="CHEBI:30616"/>
        <dbReference type="ChEBI" id="CHEBI:43474"/>
        <dbReference type="ChEBI" id="CHEBI:456216"/>
        <dbReference type="EC" id="5.6.2.4"/>
    </reaction>
</comment>
<dbReference type="CDD" id="cd17992">
    <property type="entry name" value="DEXHc_RecG"/>
    <property type="match status" value="1"/>
</dbReference>
<keyword evidence="7 15" id="KW-0067">ATP-binding</keyword>
<dbReference type="Pfam" id="PF17191">
    <property type="entry name" value="RecG_wedge"/>
    <property type="match status" value="1"/>
</dbReference>
<keyword evidence="11" id="KW-0413">Isomerase</keyword>
<dbReference type="AlphaFoldDB" id="A0A1M6ADS8"/>
<evidence type="ECO:0000313" key="19">
    <source>
        <dbReference type="Proteomes" id="UP000184342"/>
    </source>
</evidence>
<keyword evidence="10 15" id="KW-0234">DNA repair</keyword>
<dbReference type="InterPro" id="IPR033454">
    <property type="entry name" value="RecG_wedge"/>
</dbReference>
<dbReference type="EMBL" id="FQYT01000002">
    <property type="protein sequence ID" value="SHI34609.1"/>
    <property type="molecule type" value="Genomic_DNA"/>
</dbReference>
<dbReference type="SMART" id="SM00487">
    <property type="entry name" value="DEXDc"/>
    <property type="match status" value="1"/>
</dbReference>
<evidence type="ECO:0000256" key="4">
    <source>
        <dbReference type="ARBA" id="ARBA00022763"/>
    </source>
</evidence>
<sequence length="676" mass="76613">MKLTQLRGIGEKTEKLLNKLGIYDVNSLVSCYPRNYETFEPPIPVDQIRGEGTAAVRGTLKNPPTQKRMQKFNITAGIVTDEHGSGLKVIWFNMPFLKNTLKTGHTYVFRGRIGYKSGIEMEQPAVFTPQEYAEMQNTIFPRYGLTEGLNNKTMQKAVKQALGTMTPEESLPGALRSRYELISYEAALQNIHFPEDFTRLSMARKRLAFEEFFLFICTLRHFREQKEMVENEFGIQTGTYADRLMQSLPYDLTKAQKRALQEIRDDLRKKQVMSRLVQGDVGSGKTIVALLALLDVAENGFQGALMAPTEVLAVQHYKSITEIFENHNIPFSVVLLTGSTKQKERTEVCRQIEEGEADIVIGTHALFQKKVIYNNLALVITDEQHRFGVKQREIFSKKGKEPNVLVMSATPIPRTLALILYGDLDISVIDELPQGRQRIRNCVILQNDRPKSYKFIFDQVKAGRQAYVICPMVEENDEIEAENVIGYSERLQKVLGKEIHVEYLHGQMKPGQKNKIMEEFADGMIDVLVSTTVIEVGVNVPNATVMMIENAERFGLATLHQLRGRVGRGEHLSYCIFVSGTSDPETLGKLDILNKTNDGFVIAEEDLKSRGPGDIFGNRQSGELRFKAGDIYQDADLIRKASEAAGWFYGNLTQFTREEIELVEKRCRLTKELLML</sequence>
<evidence type="ECO:0000256" key="15">
    <source>
        <dbReference type="RuleBase" id="RU363016"/>
    </source>
</evidence>
<dbReference type="STRING" id="1122934.SAMN02745691_00141"/>
<dbReference type="GO" id="GO:0006281">
    <property type="term" value="P:DNA repair"/>
    <property type="evidence" value="ECO:0007669"/>
    <property type="project" value="UniProtKB-UniRule"/>
</dbReference>
<dbReference type="GO" id="GO:0003677">
    <property type="term" value="F:DNA binding"/>
    <property type="evidence" value="ECO:0007669"/>
    <property type="project" value="UniProtKB-KW"/>
</dbReference>
<evidence type="ECO:0000256" key="11">
    <source>
        <dbReference type="ARBA" id="ARBA00023235"/>
    </source>
</evidence>
<keyword evidence="6 15" id="KW-0347">Helicase</keyword>
<evidence type="ECO:0000256" key="1">
    <source>
        <dbReference type="ARBA" id="ARBA00007504"/>
    </source>
</evidence>
<comment type="catalytic activity">
    <reaction evidence="12 15">
        <text>Couples ATP hydrolysis with the unwinding of duplex DNA by translocating in the 3'-5' direction.</text>
        <dbReference type="EC" id="5.6.2.4"/>
    </reaction>
</comment>
<dbReference type="InterPro" id="IPR047112">
    <property type="entry name" value="RecG/Mfd"/>
</dbReference>
<dbReference type="GO" id="GO:0005524">
    <property type="term" value="F:ATP binding"/>
    <property type="evidence" value="ECO:0007669"/>
    <property type="project" value="UniProtKB-KW"/>
</dbReference>
<evidence type="ECO:0000256" key="6">
    <source>
        <dbReference type="ARBA" id="ARBA00022806"/>
    </source>
</evidence>
<dbReference type="GO" id="GO:0043138">
    <property type="term" value="F:3'-5' DNA helicase activity"/>
    <property type="evidence" value="ECO:0007669"/>
    <property type="project" value="UniProtKB-EC"/>
</dbReference>
<dbReference type="NCBIfam" id="NF008168">
    <property type="entry name" value="PRK10917.2-2"/>
    <property type="match status" value="1"/>
</dbReference>
<dbReference type="InterPro" id="IPR001650">
    <property type="entry name" value="Helicase_C-like"/>
</dbReference>
<dbReference type="NCBIfam" id="NF008165">
    <property type="entry name" value="PRK10917.1-3"/>
    <property type="match status" value="1"/>
</dbReference>
<dbReference type="GO" id="GO:0006310">
    <property type="term" value="P:DNA recombination"/>
    <property type="evidence" value="ECO:0007669"/>
    <property type="project" value="UniProtKB-UniRule"/>
</dbReference>
<comment type="similarity">
    <text evidence="1 15">Belongs to the helicase family. RecG subfamily.</text>
</comment>
<dbReference type="Proteomes" id="UP000184342">
    <property type="component" value="Unassembled WGS sequence"/>
</dbReference>
<evidence type="ECO:0000256" key="7">
    <source>
        <dbReference type="ARBA" id="ARBA00022840"/>
    </source>
</evidence>
<dbReference type="NCBIfam" id="TIGR00643">
    <property type="entry name" value="recG"/>
    <property type="match status" value="1"/>
</dbReference>
<evidence type="ECO:0000256" key="13">
    <source>
        <dbReference type="ARBA" id="ARBA00034808"/>
    </source>
</evidence>
<proteinExistence type="inferred from homology"/>
<evidence type="ECO:0000256" key="2">
    <source>
        <dbReference type="ARBA" id="ARBA00017846"/>
    </source>
</evidence>
<keyword evidence="3 15" id="KW-0547">Nucleotide-binding</keyword>
<evidence type="ECO:0000256" key="9">
    <source>
        <dbReference type="ARBA" id="ARBA00023172"/>
    </source>
</evidence>
<dbReference type="InterPro" id="IPR012340">
    <property type="entry name" value="NA-bd_OB-fold"/>
</dbReference>
<evidence type="ECO:0000259" key="17">
    <source>
        <dbReference type="PROSITE" id="PS51194"/>
    </source>
</evidence>
<dbReference type="SUPFAM" id="SSF52540">
    <property type="entry name" value="P-loop containing nucleoside triphosphate hydrolases"/>
    <property type="match status" value="2"/>
</dbReference>
<evidence type="ECO:0000259" key="16">
    <source>
        <dbReference type="PROSITE" id="PS51192"/>
    </source>
</evidence>
<evidence type="ECO:0000256" key="8">
    <source>
        <dbReference type="ARBA" id="ARBA00023125"/>
    </source>
</evidence>
<accession>A0A1M6ADS8</accession>
<evidence type="ECO:0000256" key="5">
    <source>
        <dbReference type="ARBA" id="ARBA00022801"/>
    </source>
</evidence>
<evidence type="ECO:0000313" key="18">
    <source>
        <dbReference type="EMBL" id="SHI34609.1"/>
    </source>
</evidence>
<keyword evidence="4 15" id="KW-0227">DNA damage</keyword>
<dbReference type="SMART" id="SM00490">
    <property type="entry name" value="HELICc"/>
    <property type="match status" value="1"/>
</dbReference>
<keyword evidence="9 15" id="KW-0233">DNA recombination</keyword>
<dbReference type="Pfam" id="PF00271">
    <property type="entry name" value="Helicase_C"/>
    <property type="match status" value="1"/>
</dbReference>
<dbReference type="Pfam" id="PF19833">
    <property type="entry name" value="RecG_dom3_C"/>
    <property type="match status" value="1"/>
</dbReference>
<dbReference type="Gene3D" id="3.40.50.300">
    <property type="entry name" value="P-loop containing nucleotide triphosphate hydrolases"/>
    <property type="match status" value="2"/>
</dbReference>
<gene>
    <name evidence="18" type="ORF">SAMN02745691_00141</name>
</gene>
<dbReference type="GO" id="GO:0016887">
    <property type="term" value="F:ATP hydrolysis activity"/>
    <property type="evidence" value="ECO:0007669"/>
    <property type="project" value="RHEA"/>
</dbReference>
<dbReference type="PROSITE" id="PS51194">
    <property type="entry name" value="HELICASE_CTER"/>
    <property type="match status" value="1"/>
</dbReference>